<gene>
    <name evidence="1" type="ORF">H8711_02965</name>
</gene>
<protein>
    <submittedName>
        <fullName evidence="1">Uncharacterized protein</fullName>
    </submittedName>
</protein>
<dbReference type="RefSeq" id="WP_249282050.1">
    <property type="nucleotide sequence ID" value="NZ_JACRST010000002.1"/>
</dbReference>
<dbReference type="AlphaFoldDB" id="A0A926I467"/>
<name>A0A926I467_9FIRM</name>
<dbReference type="Proteomes" id="UP000653127">
    <property type="component" value="Unassembled WGS sequence"/>
</dbReference>
<keyword evidence="2" id="KW-1185">Reference proteome</keyword>
<sequence>MNEFVNYLNSTNNAGSDSTGSLAEVQVKSAYYDRIKVDRRLGGYIAEGLERQRYEAFVLTGHAGDGKTSILVQALKQEGLLAPTEGLEKQKDYEHFYYVKDMSEIPKHDQTGVLRKALESPANGKSSLLISNTGPLMDVFVKLVQEIRAEKGSPFGEDERIELQSTLLRQLDRSGDAAIEIEGYSFVLVNIARVDNVAFAGRILENILADDLWAACDGCACEDRCPICWNRRYVSEHRKRVLAFLENYYRYLYENDKRMTIRQMVGQISYALTGNLTCDAIQGHYYRAPFFDYNFANLFFGCVGLRDDKDAGQVKGIEQIRSLELDKIALDADYSLFVNHDYTCFSPEIQTELTELFRKNRRYYRISEEGAASSNPVQKRETQLRRAVRRFYLMYSMCSDEAQMEQVMNQVFGRHFTDYKKLISGRQPRLMLKRMQNTIFQALYKKNTGFLPSGDMPLFLTLRREDDVFQNVMLVLGTVNKSDLELCQRKENNRFEDADEKWSLVLKVKDREFPITLPLLTYFSALIDGAIASNSNPALTHGIAKLDALLHELYSFHDDDNELTVLVNTAKGQQVRKIAFEEGKMLID</sequence>
<accession>A0A926I467</accession>
<organism evidence="1 2">
    <name type="scientific">Ligaoa zhengdingensis</name>
    <dbReference type="NCBI Taxonomy" id="2763658"/>
    <lineage>
        <taxon>Bacteria</taxon>
        <taxon>Bacillati</taxon>
        <taxon>Bacillota</taxon>
        <taxon>Clostridia</taxon>
        <taxon>Eubacteriales</taxon>
        <taxon>Oscillospiraceae</taxon>
        <taxon>Ligaoa</taxon>
    </lineage>
</organism>
<evidence type="ECO:0000313" key="2">
    <source>
        <dbReference type="Proteomes" id="UP000653127"/>
    </source>
</evidence>
<reference evidence="1" key="1">
    <citation type="submission" date="2020-08" db="EMBL/GenBank/DDBJ databases">
        <title>Genome public.</title>
        <authorList>
            <person name="Liu C."/>
            <person name="Sun Q."/>
        </authorList>
    </citation>
    <scope>NUCLEOTIDE SEQUENCE</scope>
    <source>
        <strain evidence="1">NSJ-31</strain>
    </source>
</reference>
<proteinExistence type="predicted"/>
<dbReference type="EMBL" id="JACRST010000002">
    <property type="protein sequence ID" value="MBC8545901.1"/>
    <property type="molecule type" value="Genomic_DNA"/>
</dbReference>
<evidence type="ECO:0000313" key="1">
    <source>
        <dbReference type="EMBL" id="MBC8545901.1"/>
    </source>
</evidence>
<comment type="caution">
    <text evidence="1">The sequence shown here is derived from an EMBL/GenBank/DDBJ whole genome shotgun (WGS) entry which is preliminary data.</text>
</comment>